<feature type="non-terminal residue" evidence="2">
    <location>
        <position position="1"/>
    </location>
</feature>
<accession>A0AAV0HQY3</accession>
<feature type="region of interest" description="Disordered" evidence="1">
    <location>
        <begin position="31"/>
        <end position="96"/>
    </location>
</feature>
<organism evidence="2 3">
    <name type="scientific">Linum tenue</name>
    <dbReference type="NCBI Taxonomy" id="586396"/>
    <lineage>
        <taxon>Eukaryota</taxon>
        <taxon>Viridiplantae</taxon>
        <taxon>Streptophyta</taxon>
        <taxon>Embryophyta</taxon>
        <taxon>Tracheophyta</taxon>
        <taxon>Spermatophyta</taxon>
        <taxon>Magnoliopsida</taxon>
        <taxon>eudicotyledons</taxon>
        <taxon>Gunneridae</taxon>
        <taxon>Pentapetalae</taxon>
        <taxon>rosids</taxon>
        <taxon>fabids</taxon>
        <taxon>Malpighiales</taxon>
        <taxon>Linaceae</taxon>
        <taxon>Linum</taxon>
    </lineage>
</organism>
<gene>
    <name evidence="2" type="ORF">LITE_LOCUS5582</name>
</gene>
<protein>
    <submittedName>
        <fullName evidence="2">Uncharacterized protein</fullName>
    </submittedName>
</protein>
<dbReference type="Proteomes" id="UP001154282">
    <property type="component" value="Unassembled WGS sequence"/>
</dbReference>
<reference evidence="2" key="1">
    <citation type="submission" date="2022-08" db="EMBL/GenBank/DDBJ databases">
        <authorList>
            <person name="Gutierrez-Valencia J."/>
        </authorList>
    </citation>
    <scope>NUCLEOTIDE SEQUENCE</scope>
</reference>
<dbReference type="AlphaFoldDB" id="A0AAV0HQY3"/>
<evidence type="ECO:0000256" key="1">
    <source>
        <dbReference type="SAM" id="MobiDB-lite"/>
    </source>
</evidence>
<evidence type="ECO:0000313" key="2">
    <source>
        <dbReference type="EMBL" id="CAI0387717.1"/>
    </source>
</evidence>
<keyword evidence="3" id="KW-1185">Reference proteome</keyword>
<name>A0AAV0HQY3_9ROSI</name>
<evidence type="ECO:0000313" key="3">
    <source>
        <dbReference type="Proteomes" id="UP001154282"/>
    </source>
</evidence>
<sequence>EPKASSHFPFFSPLQQRRWAARLSATSFPATAASLPLTSGPSPRLPSARSALMSPSRPKHPNPLQVVGDRVTNQPRAPRGRGRTCTEGSGSLDVDRRGSQNINCLKSWRQTPIKLKLPRKQNSRGHFFLVCVSTVIL</sequence>
<comment type="caution">
    <text evidence="2">The sequence shown here is derived from an EMBL/GenBank/DDBJ whole genome shotgun (WGS) entry which is preliminary data.</text>
</comment>
<proteinExistence type="predicted"/>
<dbReference type="EMBL" id="CAMGYJ010000002">
    <property type="protein sequence ID" value="CAI0387717.1"/>
    <property type="molecule type" value="Genomic_DNA"/>
</dbReference>